<feature type="transmembrane region" description="Helical" evidence="7">
    <location>
        <begin position="247"/>
        <end position="264"/>
    </location>
</feature>
<gene>
    <name evidence="9" type="ORF">H4Q32_011196</name>
</gene>
<feature type="transmembrane region" description="Helical" evidence="7">
    <location>
        <begin position="304"/>
        <end position="324"/>
    </location>
</feature>
<evidence type="ECO:0000256" key="3">
    <source>
        <dbReference type="ARBA" id="ARBA00022475"/>
    </source>
</evidence>
<feature type="compositionally biased region" description="Polar residues" evidence="8">
    <location>
        <begin position="541"/>
        <end position="553"/>
    </location>
</feature>
<feature type="transmembrane region" description="Helical" evidence="7">
    <location>
        <begin position="147"/>
        <end position="169"/>
    </location>
</feature>
<name>A0ABQ8LV25_LABRO</name>
<dbReference type="PANTHER" id="PTHR16024">
    <property type="entry name" value="XK-RELATED PROTEIN"/>
    <property type="match status" value="1"/>
</dbReference>
<feature type="transmembrane region" description="Helical" evidence="7">
    <location>
        <begin position="46"/>
        <end position="66"/>
    </location>
</feature>
<comment type="subcellular location">
    <subcellularLocation>
        <location evidence="1">Cell membrane</location>
        <topology evidence="1">Multi-pass membrane protein</topology>
    </subcellularLocation>
    <subcellularLocation>
        <location evidence="7">Membrane</location>
        <topology evidence="7">Multi-pass membrane protein</topology>
    </subcellularLocation>
</comment>
<evidence type="ECO:0000256" key="1">
    <source>
        <dbReference type="ARBA" id="ARBA00004651"/>
    </source>
</evidence>
<keyword evidence="4 7" id="KW-0812">Transmembrane</keyword>
<sequence>MQNQKGSAKITWSHVCLYSFSAVIVLLEKAALVLCFTHYLWMGKELLAWLTLGLCLPVTAVQLLSLKWYITDTERPKPSLLLVHCLHLGVYHRLWKCMKSQGGQVKFGASLMQQADVSALLLIEALTLSLPQSLLQTYSLFTLQPSFLSPVVLCVGLSLLNVSWFLVLYSRSCFLLRPGHLHMTPAAMLCQLIWRGGMLGARVASLMFFCSTFHWWSCGVVGFHWLIMTFWQVSQQTDICINRGSWRLFNFILGALHIFLFLNVKDGPSRYRMTGFYLLMLLENTFLLLLASDSLSGPSWDSMSVPLAVLCSFLIGVIFVVLYYRFLHPKSTEILQSLRLQMSLTAVDGTTDVDCKDTTLQSSRHNHGTFSVTGFAPDKYTEGSSLQPLEGDWHHHHMLIRLALKTGNKDKISCLYGDRGLSVILENDGAPDIDTGGNGCNQPIMEAGEQSKSCPVENQEGVSGTEVRQQSPEKGAVYNTCPVDCSSTVYFSAEAHSSHSVGDSTLDKENMAVISPIVNVAAPHLTVKQLLNRNPCYTSTPIPDLKTIQSTSPRLGGARRQPLYGSNEKNNNVQ</sequence>
<dbReference type="InterPro" id="IPR050895">
    <property type="entry name" value="XK-related_scramblase"/>
</dbReference>
<evidence type="ECO:0000256" key="4">
    <source>
        <dbReference type="ARBA" id="ARBA00022692"/>
    </source>
</evidence>
<dbReference type="Pfam" id="PF09815">
    <property type="entry name" value="XK-related"/>
    <property type="match status" value="1"/>
</dbReference>
<evidence type="ECO:0000256" key="5">
    <source>
        <dbReference type="ARBA" id="ARBA00022989"/>
    </source>
</evidence>
<protein>
    <recommendedName>
        <fullName evidence="7">XK-related protein</fullName>
    </recommendedName>
</protein>
<feature type="region of interest" description="Disordered" evidence="8">
    <location>
        <begin position="450"/>
        <end position="473"/>
    </location>
</feature>
<feature type="region of interest" description="Disordered" evidence="8">
    <location>
        <begin position="541"/>
        <end position="574"/>
    </location>
</feature>
<comment type="caution">
    <text evidence="9">The sequence shown here is derived from an EMBL/GenBank/DDBJ whole genome shotgun (WGS) entry which is preliminary data.</text>
</comment>
<comment type="similarity">
    <text evidence="2 7">Belongs to the XK family.</text>
</comment>
<dbReference type="EMBL" id="JACTAM010000017">
    <property type="protein sequence ID" value="KAI2654469.1"/>
    <property type="molecule type" value="Genomic_DNA"/>
</dbReference>
<keyword evidence="10" id="KW-1185">Reference proteome</keyword>
<dbReference type="PANTHER" id="PTHR16024:SF15">
    <property type="entry name" value="XK-RELATED PROTEIN 5"/>
    <property type="match status" value="1"/>
</dbReference>
<feature type="compositionally biased region" description="Polar residues" evidence="8">
    <location>
        <begin position="460"/>
        <end position="472"/>
    </location>
</feature>
<feature type="transmembrane region" description="Helical" evidence="7">
    <location>
        <begin position="12"/>
        <end position="40"/>
    </location>
</feature>
<evidence type="ECO:0000313" key="9">
    <source>
        <dbReference type="EMBL" id="KAI2654469.1"/>
    </source>
</evidence>
<evidence type="ECO:0000256" key="8">
    <source>
        <dbReference type="SAM" id="MobiDB-lite"/>
    </source>
</evidence>
<accession>A0ABQ8LV25</accession>
<evidence type="ECO:0000313" key="10">
    <source>
        <dbReference type="Proteomes" id="UP000830375"/>
    </source>
</evidence>
<evidence type="ECO:0000256" key="7">
    <source>
        <dbReference type="RuleBase" id="RU910716"/>
    </source>
</evidence>
<evidence type="ECO:0000256" key="2">
    <source>
        <dbReference type="ARBA" id="ARBA00008789"/>
    </source>
</evidence>
<evidence type="ECO:0000256" key="6">
    <source>
        <dbReference type="ARBA" id="ARBA00023136"/>
    </source>
</evidence>
<feature type="transmembrane region" description="Helical" evidence="7">
    <location>
        <begin position="206"/>
        <end position="227"/>
    </location>
</feature>
<dbReference type="InterPro" id="IPR018629">
    <property type="entry name" value="XK-rel"/>
</dbReference>
<dbReference type="Proteomes" id="UP000830375">
    <property type="component" value="Unassembled WGS sequence"/>
</dbReference>
<reference evidence="9 10" key="1">
    <citation type="submission" date="2022-01" db="EMBL/GenBank/DDBJ databases">
        <title>A high-quality chromosome-level genome assembly of rohu carp, Labeo rohita.</title>
        <authorList>
            <person name="Arick M.A. II"/>
            <person name="Hsu C.-Y."/>
            <person name="Magbanua Z."/>
            <person name="Pechanova O."/>
            <person name="Grover C."/>
            <person name="Miller E."/>
            <person name="Thrash A."/>
            <person name="Ezzel L."/>
            <person name="Alam S."/>
            <person name="Benzie J."/>
            <person name="Hamilton M."/>
            <person name="Karsi A."/>
            <person name="Lawrence M.L."/>
            <person name="Peterson D.G."/>
        </authorList>
    </citation>
    <scope>NUCLEOTIDE SEQUENCE [LARGE SCALE GENOMIC DNA]</scope>
    <source>
        <strain evidence="10">BAU-BD-2019</strain>
        <tissue evidence="9">Blood</tissue>
    </source>
</reference>
<keyword evidence="3" id="KW-1003">Cell membrane</keyword>
<keyword evidence="6 7" id="KW-0472">Membrane</keyword>
<keyword evidence="5 7" id="KW-1133">Transmembrane helix</keyword>
<organism evidence="9 10">
    <name type="scientific">Labeo rohita</name>
    <name type="common">Indian major carp</name>
    <name type="synonym">Cyprinus rohita</name>
    <dbReference type="NCBI Taxonomy" id="84645"/>
    <lineage>
        <taxon>Eukaryota</taxon>
        <taxon>Metazoa</taxon>
        <taxon>Chordata</taxon>
        <taxon>Craniata</taxon>
        <taxon>Vertebrata</taxon>
        <taxon>Euteleostomi</taxon>
        <taxon>Actinopterygii</taxon>
        <taxon>Neopterygii</taxon>
        <taxon>Teleostei</taxon>
        <taxon>Ostariophysi</taxon>
        <taxon>Cypriniformes</taxon>
        <taxon>Cyprinidae</taxon>
        <taxon>Labeoninae</taxon>
        <taxon>Labeonini</taxon>
        <taxon>Labeo</taxon>
    </lineage>
</organism>
<proteinExistence type="inferred from homology"/>
<feature type="transmembrane region" description="Helical" evidence="7">
    <location>
        <begin position="276"/>
        <end position="292"/>
    </location>
</feature>